<accession>A0ABV7YJC2</accession>
<dbReference type="Gene3D" id="2.60.40.1120">
    <property type="entry name" value="Carboxypeptidase-like, regulatory domain"/>
    <property type="match status" value="1"/>
</dbReference>
<dbReference type="Pfam" id="PF07210">
    <property type="entry name" value="DUF1416"/>
    <property type="match status" value="1"/>
</dbReference>
<sequence length="103" mass="10399">MTADGCAAPVGGASLKGVDVDSQAVIQGVVRRDSVPVPNAYVRLLDGSGEFAAEVPTNDGGEFRFFAAPGTWTVRALAPKASPADSAVVAELGKVANVELAIS</sequence>
<evidence type="ECO:0000313" key="2">
    <source>
        <dbReference type="Proteomes" id="UP001595699"/>
    </source>
</evidence>
<dbReference type="EMBL" id="JBHRZH010000038">
    <property type="protein sequence ID" value="MFC3765455.1"/>
    <property type="molecule type" value="Genomic_DNA"/>
</dbReference>
<dbReference type="Proteomes" id="UP001595699">
    <property type="component" value="Unassembled WGS sequence"/>
</dbReference>
<organism evidence="1 2">
    <name type="scientific">Tenggerimyces flavus</name>
    <dbReference type="NCBI Taxonomy" id="1708749"/>
    <lineage>
        <taxon>Bacteria</taxon>
        <taxon>Bacillati</taxon>
        <taxon>Actinomycetota</taxon>
        <taxon>Actinomycetes</taxon>
        <taxon>Propionibacteriales</taxon>
        <taxon>Nocardioidaceae</taxon>
        <taxon>Tenggerimyces</taxon>
    </lineage>
</organism>
<dbReference type="SUPFAM" id="SSF49478">
    <property type="entry name" value="Cna protein B-type domain"/>
    <property type="match status" value="1"/>
</dbReference>
<reference evidence="2" key="1">
    <citation type="journal article" date="2019" name="Int. J. Syst. Evol. Microbiol.">
        <title>The Global Catalogue of Microorganisms (GCM) 10K type strain sequencing project: providing services to taxonomists for standard genome sequencing and annotation.</title>
        <authorList>
            <consortium name="The Broad Institute Genomics Platform"/>
            <consortium name="The Broad Institute Genome Sequencing Center for Infectious Disease"/>
            <person name="Wu L."/>
            <person name="Ma J."/>
        </authorList>
    </citation>
    <scope>NUCLEOTIDE SEQUENCE [LARGE SCALE GENOMIC DNA]</scope>
    <source>
        <strain evidence="2">CGMCC 4.7241</strain>
    </source>
</reference>
<name>A0ABV7YJC2_9ACTN</name>
<dbReference type="RefSeq" id="WP_205114631.1">
    <property type="nucleotide sequence ID" value="NZ_JAFBCM010000001.1"/>
</dbReference>
<evidence type="ECO:0000313" key="1">
    <source>
        <dbReference type="EMBL" id="MFC3765455.1"/>
    </source>
</evidence>
<dbReference type="InterPro" id="IPR010814">
    <property type="entry name" value="DUF1416"/>
</dbReference>
<keyword evidence="2" id="KW-1185">Reference proteome</keyword>
<gene>
    <name evidence="1" type="ORF">ACFOUW_31805</name>
</gene>
<proteinExistence type="predicted"/>
<comment type="caution">
    <text evidence="1">The sequence shown here is derived from an EMBL/GenBank/DDBJ whole genome shotgun (WGS) entry which is preliminary data.</text>
</comment>
<protein>
    <submittedName>
        <fullName evidence="1">DUF1416 domain-containing protein</fullName>
    </submittedName>
</protein>